<accession>A0A7X2SSS7</accession>
<protein>
    <submittedName>
        <fullName evidence="2">Phosphate ABC transporter permease subunit PstC</fullName>
    </submittedName>
</protein>
<gene>
    <name evidence="2" type="ORF">GKC33_09285</name>
</gene>
<dbReference type="EMBL" id="WKKX01000485">
    <property type="protein sequence ID" value="MSE08876.1"/>
    <property type="molecule type" value="Genomic_DNA"/>
</dbReference>
<organism evidence="2 3">
    <name type="scientific">Ligilactobacillus salivarius</name>
    <dbReference type="NCBI Taxonomy" id="1624"/>
    <lineage>
        <taxon>Bacteria</taxon>
        <taxon>Bacillati</taxon>
        <taxon>Bacillota</taxon>
        <taxon>Bacilli</taxon>
        <taxon>Lactobacillales</taxon>
        <taxon>Lactobacillaceae</taxon>
        <taxon>Ligilactobacillus</taxon>
    </lineage>
</organism>
<dbReference type="Proteomes" id="UP000467635">
    <property type="component" value="Unassembled WGS sequence"/>
</dbReference>
<proteinExistence type="predicted"/>
<feature type="non-terminal residue" evidence="2">
    <location>
        <position position="46"/>
    </location>
</feature>
<keyword evidence="1" id="KW-0812">Transmembrane</keyword>
<comment type="caution">
    <text evidence="2">The sequence shown here is derived from an EMBL/GenBank/DDBJ whole genome shotgun (WGS) entry which is preliminary data.</text>
</comment>
<name>A0A7X2SSS7_9LACO</name>
<keyword evidence="1" id="KW-1133">Transmembrane helix</keyword>
<feature type="transmembrane region" description="Helical" evidence="1">
    <location>
        <begin position="20"/>
        <end position="45"/>
    </location>
</feature>
<sequence>MKDEIREKIQKNSKATYQEIFGKLLVSISIIIILLIVSAIFGFIFS</sequence>
<reference evidence="2 3" key="1">
    <citation type="submission" date="2019-11" db="EMBL/GenBank/DDBJ databases">
        <title>Draft Genome Sequence of Plant Growth-Promoting Rhizosphere-Associated Bacteria.</title>
        <authorList>
            <person name="Vasilyev I.Y."/>
            <person name="Radchenko V."/>
            <person name="Ilnitskaya E.V."/>
        </authorList>
    </citation>
    <scope>NUCLEOTIDE SEQUENCE [LARGE SCALE GENOMIC DNA]</scope>
    <source>
        <strain evidence="2 3">VRA_01-1sq_f</strain>
    </source>
</reference>
<evidence type="ECO:0000256" key="1">
    <source>
        <dbReference type="SAM" id="Phobius"/>
    </source>
</evidence>
<evidence type="ECO:0000313" key="3">
    <source>
        <dbReference type="Proteomes" id="UP000467635"/>
    </source>
</evidence>
<keyword evidence="1" id="KW-0472">Membrane</keyword>
<dbReference type="AlphaFoldDB" id="A0A7X2SSS7"/>
<evidence type="ECO:0000313" key="2">
    <source>
        <dbReference type="EMBL" id="MSE08876.1"/>
    </source>
</evidence>